<keyword evidence="2" id="KW-1185">Reference proteome</keyword>
<evidence type="ECO:0000313" key="1">
    <source>
        <dbReference type="EMBL" id="MBP0493041.1"/>
    </source>
</evidence>
<gene>
    <name evidence="1" type="ORF">J5Y10_09655</name>
</gene>
<proteinExistence type="predicted"/>
<protein>
    <submittedName>
        <fullName evidence="1">Uncharacterized protein</fullName>
    </submittedName>
</protein>
<dbReference type="AlphaFoldDB" id="A0A940MVZ6"/>
<sequence length="95" mass="10658">MEPPPEAPELEEGNSWLWRAWADLQGSRAYAGGGMGPLLPLPLSFATVDDYADRLGCDQDARQTLHEVIRALDREWRRLDRERSAAAANQPKEPT</sequence>
<comment type="caution">
    <text evidence="1">The sequence shown here is derived from an EMBL/GenBank/DDBJ whole genome shotgun (WGS) entry which is preliminary data.</text>
</comment>
<dbReference type="EMBL" id="JAGIZA010000005">
    <property type="protein sequence ID" value="MBP0493041.1"/>
    <property type="molecule type" value="Genomic_DNA"/>
</dbReference>
<dbReference type="RefSeq" id="WP_209373063.1">
    <property type="nucleotide sequence ID" value="NZ_JAGIZA010000005.1"/>
</dbReference>
<evidence type="ECO:0000313" key="2">
    <source>
        <dbReference type="Proteomes" id="UP000677537"/>
    </source>
</evidence>
<dbReference type="Proteomes" id="UP000677537">
    <property type="component" value="Unassembled WGS sequence"/>
</dbReference>
<dbReference type="InterPro" id="IPR056919">
    <property type="entry name" value="Phage_TAC_18"/>
</dbReference>
<organism evidence="1 2">
    <name type="scientific">Roseomonas indoligenes</name>
    <dbReference type="NCBI Taxonomy" id="2820811"/>
    <lineage>
        <taxon>Bacteria</taxon>
        <taxon>Pseudomonadati</taxon>
        <taxon>Pseudomonadota</taxon>
        <taxon>Alphaproteobacteria</taxon>
        <taxon>Acetobacterales</taxon>
        <taxon>Roseomonadaceae</taxon>
        <taxon>Roseomonas</taxon>
    </lineage>
</organism>
<dbReference type="Pfam" id="PF23812">
    <property type="entry name" value="Phage_TAC_18"/>
    <property type="match status" value="1"/>
</dbReference>
<reference evidence="1" key="1">
    <citation type="submission" date="2021-03" db="EMBL/GenBank/DDBJ databases">
        <authorList>
            <person name="So Y."/>
        </authorList>
    </citation>
    <scope>NUCLEOTIDE SEQUENCE</scope>
    <source>
        <strain evidence="1">SG15</strain>
    </source>
</reference>
<accession>A0A940MVZ6</accession>
<name>A0A940MVZ6_9PROT</name>